<keyword evidence="1" id="KW-0677">Repeat</keyword>
<dbReference type="Proteomes" id="UP000585474">
    <property type="component" value="Unassembled WGS sequence"/>
</dbReference>
<evidence type="ECO:0000256" key="1">
    <source>
        <dbReference type="ARBA" id="ARBA00022737"/>
    </source>
</evidence>
<evidence type="ECO:0000259" key="5">
    <source>
        <dbReference type="Pfam" id="PF18052"/>
    </source>
</evidence>
<dbReference type="GO" id="GO:0006952">
    <property type="term" value="P:defense response"/>
    <property type="evidence" value="ECO:0007669"/>
    <property type="project" value="UniProtKB-KW"/>
</dbReference>
<dbReference type="Pfam" id="PF18052">
    <property type="entry name" value="Rx_N"/>
    <property type="match status" value="1"/>
</dbReference>
<feature type="domain" description="Disease resistance N-terminal" evidence="5">
    <location>
        <begin position="6"/>
        <end position="93"/>
    </location>
</feature>
<dbReference type="AlphaFoldDB" id="A0A7J0E9P0"/>
<dbReference type="OrthoDB" id="3027644at2759"/>
<comment type="caution">
    <text evidence="6">The sequence shown here is derived from an EMBL/GenBank/DDBJ whole genome shotgun (WGS) entry which is preliminary data.</text>
</comment>
<evidence type="ECO:0000313" key="6">
    <source>
        <dbReference type="EMBL" id="GFY82629.1"/>
    </source>
</evidence>
<proteinExistence type="predicted"/>
<reference evidence="6 7" key="1">
    <citation type="submission" date="2019-07" db="EMBL/GenBank/DDBJ databases">
        <title>De Novo Assembly of kiwifruit Actinidia rufa.</title>
        <authorList>
            <person name="Sugita-Konishi S."/>
            <person name="Sato K."/>
            <person name="Mori E."/>
            <person name="Abe Y."/>
            <person name="Kisaki G."/>
            <person name="Hamano K."/>
            <person name="Suezawa K."/>
            <person name="Otani M."/>
            <person name="Fukuda T."/>
            <person name="Manabe T."/>
            <person name="Gomi K."/>
            <person name="Tabuchi M."/>
            <person name="Akimitsu K."/>
            <person name="Kataoka I."/>
        </authorList>
    </citation>
    <scope>NUCLEOTIDE SEQUENCE [LARGE SCALE GENOMIC DNA]</scope>
    <source>
        <strain evidence="7">cv. Fuchu</strain>
    </source>
</reference>
<dbReference type="PANTHER" id="PTHR19338:SF32">
    <property type="entry name" value="OS06G0287500 PROTEIN"/>
    <property type="match status" value="1"/>
</dbReference>
<protein>
    <recommendedName>
        <fullName evidence="5">Disease resistance N-terminal domain-containing protein</fullName>
    </recommendedName>
</protein>
<dbReference type="GO" id="GO:0005524">
    <property type="term" value="F:ATP binding"/>
    <property type="evidence" value="ECO:0007669"/>
    <property type="project" value="UniProtKB-KW"/>
</dbReference>
<accession>A0A7J0E9P0</accession>
<evidence type="ECO:0000256" key="4">
    <source>
        <dbReference type="ARBA" id="ARBA00022840"/>
    </source>
</evidence>
<dbReference type="CDD" id="cd14798">
    <property type="entry name" value="RX-CC_like"/>
    <property type="match status" value="1"/>
</dbReference>
<organism evidence="6 7">
    <name type="scientific">Actinidia rufa</name>
    <dbReference type="NCBI Taxonomy" id="165716"/>
    <lineage>
        <taxon>Eukaryota</taxon>
        <taxon>Viridiplantae</taxon>
        <taxon>Streptophyta</taxon>
        <taxon>Embryophyta</taxon>
        <taxon>Tracheophyta</taxon>
        <taxon>Spermatophyta</taxon>
        <taxon>Magnoliopsida</taxon>
        <taxon>eudicotyledons</taxon>
        <taxon>Gunneridae</taxon>
        <taxon>Pentapetalae</taxon>
        <taxon>asterids</taxon>
        <taxon>Ericales</taxon>
        <taxon>Actinidiaceae</taxon>
        <taxon>Actinidia</taxon>
    </lineage>
</organism>
<evidence type="ECO:0000256" key="2">
    <source>
        <dbReference type="ARBA" id="ARBA00022741"/>
    </source>
</evidence>
<evidence type="ECO:0000313" key="7">
    <source>
        <dbReference type="Proteomes" id="UP000585474"/>
    </source>
</evidence>
<keyword evidence="4" id="KW-0067">ATP-binding</keyword>
<keyword evidence="7" id="KW-1185">Reference proteome</keyword>
<dbReference type="Gene3D" id="1.20.5.4130">
    <property type="match status" value="1"/>
</dbReference>
<dbReference type="EMBL" id="BJWL01000002">
    <property type="protein sequence ID" value="GFY82629.1"/>
    <property type="molecule type" value="Genomic_DNA"/>
</dbReference>
<dbReference type="InterPro" id="IPR041118">
    <property type="entry name" value="Rx_N"/>
</dbReference>
<dbReference type="InterPro" id="IPR038005">
    <property type="entry name" value="RX-like_CC"/>
</dbReference>
<sequence length="256" mass="28483">MADNTVSSAIGILVQLLVDEAKVLKNVHKEAASIKAESETIKSFLKDADSRAEAGNEMAKIWVKKVRELAYEIKDVIHEYILYLGEQRRRRGRVDDPRIASLFIEDDEVVGIESTLEALIHSLITGESNRTISSLVRIGGCVTKRLLACVKLGLQKLKREHGRALCGTIEKMKHLQEVLIVHAMTQDEILDLQSLSSLPACLPQLRLAGHLEKLPDWIPKLENPIHPSLGSDIEQWKVEVGNLEGFRSVSCSPSNP</sequence>
<dbReference type="PANTHER" id="PTHR19338">
    <property type="entry name" value="TRANSLOCASE OF INNER MITOCHONDRIAL MEMBRANE 13 HOMOLOG"/>
    <property type="match status" value="1"/>
</dbReference>
<keyword evidence="3" id="KW-0611">Plant defense</keyword>
<keyword evidence="2" id="KW-0547">Nucleotide-binding</keyword>
<gene>
    <name evidence="6" type="ORF">Acr_02g0008690</name>
</gene>
<evidence type="ECO:0000256" key="3">
    <source>
        <dbReference type="ARBA" id="ARBA00022821"/>
    </source>
</evidence>
<name>A0A7J0E9P0_9ERIC</name>